<dbReference type="InterPro" id="IPR045134">
    <property type="entry name" value="UHRF1/2-like"/>
</dbReference>
<dbReference type="InterPro" id="IPR019787">
    <property type="entry name" value="Znf_PHD-finger"/>
</dbReference>
<keyword evidence="2 4" id="KW-0863">Zinc-finger</keyword>
<dbReference type="GO" id="GO:0061630">
    <property type="term" value="F:ubiquitin protein ligase activity"/>
    <property type="evidence" value="ECO:0007669"/>
    <property type="project" value="TreeGrafter"/>
</dbReference>
<dbReference type="GO" id="GO:0008270">
    <property type="term" value="F:zinc ion binding"/>
    <property type="evidence" value="ECO:0007669"/>
    <property type="project" value="UniProtKB-KW"/>
</dbReference>
<dbReference type="EMBL" id="GBRD01007367">
    <property type="protein sequence ID" value="JAG58454.1"/>
    <property type="molecule type" value="Transcribed_RNA"/>
</dbReference>
<evidence type="ECO:0000256" key="1">
    <source>
        <dbReference type="ARBA" id="ARBA00022723"/>
    </source>
</evidence>
<evidence type="ECO:0000313" key="6">
    <source>
        <dbReference type="EMBL" id="JAG58454.1"/>
    </source>
</evidence>
<proteinExistence type="predicted"/>
<dbReference type="InterPro" id="IPR001965">
    <property type="entry name" value="Znf_PHD"/>
</dbReference>
<dbReference type="SMART" id="SM00249">
    <property type="entry name" value="PHD"/>
    <property type="match status" value="1"/>
</dbReference>
<dbReference type="CDD" id="cd15525">
    <property type="entry name" value="PHD_UHRF1_2"/>
    <property type="match status" value="1"/>
</dbReference>
<dbReference type="PANTHER" id="PTHR14140">
    <property type="entry name" value="E3 UBIQUITIN-PROTEIN LIGASE UHRF-RELATED"/>
    <property type="match status" value="1"/>
</dbReference>
<evidence type="ECO:0000256" key="3">
    <source>
        <dbReference type="ARBA" id="ARBA00022833"/>
    </source>
</evidence>
<dbReference type="GO" id="GO:0016567">
    <property type="term" value="P:protein ubiquitination"/>
    <property type="evidence" value="ECO:0007669"/>
    <property type="project" value="TreeGrafter"/>
</dbReference>
<dbReference type="InterPro" id="IPR011011">
    <property type="entry name" value="Znf_FYVE_PHD"/>
</dbReference>
<dbReference type="PROSITE" id="PS50016">
    <property type="entry name" value="ZF_PHD_2"/>
    <property type="match status" value="1"/>
</dbReference>
<name>A0A0K8SYY3_LYGHE</name>
<accession>A0A0K8SYY3</accession>
<dbReference type="InterPro" id="IPR021991">
    <property type="entry name" value="TTD_dom"/>
</dbReference>
<keyword evidence="1" id="KW-0479">Metal-binding</keyword>
<organism evidence="6">
    <name type="scientific">Lygus hesperus</name>
    <name type="common">Western plant bug</name>
    <dbReference type="NCBI Taxonomy" id="30085"/>
    <lineage>
        <taxon>Eukaryota</taxon>
        <taxon>Metazoa</taxon>
        <taxon>Ecdysozoa</taxon>
        <taxon>Arthropoda</taxon>
        <taxon>Hexapoda</taxon>
        <taxon>Insecta</taxon>
        <taxon>Pterygota</taxon>
        <taxon>Neoptera</taxon>
        <taxon>Paraneoptera</taxon>
        <taxon>Hemiptera</taxon>
        <taxon>Heteroptera</taxon>
        <taxon>Panheteroptera</taxon>
        <taxon>Cimicomorpha</taxon>
        <taxon>Miridae</taxon>
        <taxon>Mirini</taxon>
        <taxon>Lygus</taxon>
    </lineage>
</organism>
<keyword evidence="3" id="KW-0862">Zinc</keyword>
<sequence>MRPVSRNTIPISSLKENDMVMVNHNLECPDERGYWYDLKIERVVNDMNRTTFVQGTLFAGVDRTPMQDMKVIFPDEIMEICESKMIIDKTREELDLMQTEPTFKRKTAPLCDKCKDNPRRKCKECSCVKCGGKEEPDKQIVCDECECASHIWCLDPPLEELPQSDEWYCPDCRNNGEEVVKAGEKLKESSKKAKMASSKPQV</sequence>
<dbReference type="SUPFAM" id="SSF57903">
    <property type="entry name" value="FYVE/PHD zinc finger"/>
    <property type="match status" value="1"/>
</dbReference>
<dbReference type="Gene3D" id="2.30.30.1150">
    <property type="match status" value="1"/>
</dbReference>
<dbReference type="PANTHER" id="PTHR14140:SF45">
    <property type="entry name" value="RING-TYPE E3 UBIQUITIN TRANSFERASE"/>
    <property type="match status" value="1"/>
</dbReference>
<evidence type="ECO:0000259" key="5">
    <source>
        <dbReference type="PROSITE" id="PS50016"/>
    </source>
</evidence>
<evidence type="ECO:0000256" key="4">
    <source>
        <dbReference type="PROSITE-ProRule" id="PRU00146"/>
    </source>
</evidence>
<evidence type="ECO:0000256" key="2">
    <source>
        <dbReference type="ARBA" id="ARBA00022771"/>
    </source>
</evidence>
<reference evidence="6" key="1">
    <citation type="submission" date="2014-09" db="EMBL/GenBank/DDBJ databases">
        <authorList>
            <person name="Magalhaes I.L.F."/>
            <person name="Oliveira U."/>
            <person name="Santos F.R."/>
            <person name="Vidigal T.H.D.A."/>
            <person name="Brescovit A.D."/>
            <person name="Santos A.J."/>
        </authorList>
    </citation>
    <scope>NUCLEOTIDE SEQUENCE</scope>
</reference>
<feature type="domain" description="PHD-type" evidence="5">
    <location>
        <begin position="108"/>
        <end position="175"/>
    </location>
</feature>
<protein>
    <recommendedName>
        <fullName evidence="5">PHD-type domain-containing protein</fullName>
    </recommendedName>
</protein>
<dbReference type="Pfam" id="PF12148">
    <property type="entry name" value="TTD"/>
    <property type="match status" value="1"/>
</dbReference>
<dbReference type="GO" id="GO:0044027">
    <property type="term" value="P:negative regulation of gene expression via chromosomal CpG island methylation"/>
    <property type="evidence" value="ECO:0007669"/>
    <property type="project" value="TreeGrafter"/>
</dbReference>
<dbReference type="Pfam" id="PF00628">
    <property type="entry name" value="PHD"/>
    <property type="match status" value="1"/>
</dbReference>
<dbReference type="AlphaFoldDB" id="A0A0K8SYY3"/>